<evidence type="ECO:0000313" key="2">
    <source>
        <dbReference type="EMBL" id="RAW37264.1"/>
    </source>
</evidence>
<accession>A0A329SKC2</accession>
<comment type="caution">
    <text evidence="2">The sequence shown here is derived from an EMBL/GenBank/DDBJ whole genome shotgun (WGS) entry which is preliminary data.</text>
</comment>
<gene>
    <name evidence="2" type="ORF">PC110_g6478</name>
</gene>
<organism evidence="2 3">
    <name type="scientific">Phytophthora cactorum</name>
    <dbReference type="NCBI Taxonomy" id="29920"/>
    <lineage>
        <taxon>Eukaryota</taxon>
        <taxon>Sar</taxon>
        <taxon>Stramenopiles</taxon>
        <taxon>Oomycota</taxon>
        <taxon>Peronosporomycetes</taxon>
        <taxon>Peronosporales</taxon>
        <taxon>Peronosporaceae</taxon>
        <taxon>Phytophthora</taxon>
    </lineage>
</organism>
<protein>
    <recommendedName>
        <fullName evidence="1">RNase H type-1 domain-containing protein</fullName>
    </recommendedName>
</protein>
<dbReference type="Gene3D" id="3.30.420.10">
    <property type="entry name" value="Ribonuclease H-like superfamily/Ribonuclease H"/>
    <property type="match status" value="1"/>
</dbReference>
<dbReference type="GO" id="GO:0004523">
    <property type="term" value="F:RNA-DNA hybrid ribonuclease activity"/>
    <property type="evidence" value="ECO:0007669"/>
    <property type="project" value="InterPro"/>
</dbReference>
<dbReference type="InterPro" id="IPR012337">
    <property type="entry name" value="RNaseH-like_sf"/>
</dbReference>
<dbReference type="GO" id="GO:0003676">
    <property type="term" value="F:nucleic acid binding"/>
    <property type="evidence" value="ECO:0007669"/>
    <property type="project" value="InterPro"/>
</dbReference>
<keyword evidence="3" id="KW-1185">Reference proteome</keyword>
<dbReference type="Proteomes" id="UP000251314">
    <property type="component" value="Unassembled WGS sequence"/>
</dbReference>
<dbReference type="STRING" id="29920.A0A329SKC2"/>
<proteinExistence type="predicted"/>
<sequence length="232" mass="26044">MFTSPIDPVLSSVCDLTETLYPLLSSRDQDLLTPYETKLIECCWRMGVASYFHAVWRWRVYHIDPLNDVGLSHHSARLKGRLWHGYDSAHLHLNSGQHRVHMLGAARIVRRALSHSWHPTRTLTQQVGNGTYLVFFDGGSRVAPGPGGSGAAIVELGPTVAPVRVWWVSGMSYSATTTTNNYAETMELLSGLPMCIRRQWSPLHIVGDSALIIQQHEQRKAPIAAHLRLVFW</sequence>
<evidence type="ECO:0000259" key="1">
    <source>
        <dbReference type="PROSITE" id="PS50879"/>
    </source>
</evidence>
<dbReference type="Pfam" id="PF13456">
    <property type="entry name" value="RVT_3"/>
    <property type="match status" value="1"/>
</dbReference>
<dbReference type="SUPFAM" id="SSF53098">
    <property type="entry name" value="Ribonuclease H-like"/>
    <property type="match status" value="1"/>
</dbReference>
<reference evidence="2 3" key="1">
    <citation type="submission" date="2018-01" db="EMBL/GenBank/DDBJ databases">
        <title>Draft genome of the strawberry crown rot pathogen Phytophthora cactorum.</title>
        <authorList>
            <person name="Armitage A.D."/>
            <person name="Lysoe E."/>
            <person name="Nellist C.F."/>
            <person name="Harrison R.J."/>
            <person name="Brurberg M.B."/>
        </authorList>
    </citation>
    <scope>NUCLEOTIDE SEQUENCE [LARGE SCALE GENOMIC DNA]</scope>
    <source>
        <strain evidence="2 3">10300</strain>
    </source>
</reference>
<dbReference type="OrthoDB" id="129460at2759"/>
<dbReference type="AlphaFoldDB" id="A0A329SKC2"/>
<dbReference type="VEuPathDB" id="FungiDB:PC110_g6478"/>
<dbReference type="PROSITE" id="PS50879">
    <property type="entry name" value="RNASE_H_1"/>
    <property type="match status" value="1"/>
</dbReference>
<feature type="domain" description="RNase H type-1" evidence="1">
    <location>
        <begin position="128"/>
        <end position="232"/>
    </location>
</feature>
<dbReference type="EMBL" id="MJFZ01000116">
    <property type="protein sequence ID" value="RAW37264.1"/>
    <property type="molecule type" value="Genomic_DNA"/>
</dbReference>
<dbReference type="InterPro" id="IPR002156">
    <property type="entry name" value="RNaseH_domain"/>
</dbReference>
<dbReference type="InterPro" id="IPR036397">
    <property type="entry name" value="RNaseH_sf"/>
</dbReference>
<evidence type="ECO:0000313" key="3">
    <source>
        <dbReference type="Proteomes" id="UP000251314"/>
    </source>
</evidence>
<name>A0A329SKC2_9STRA</name>